<feature type="non-terminal residue" evidence="2">
    <location>
        <position position="73"/>
    </location>
</feature>
<evidence type="ECO:0000256" key="1">
    <source>
        <dbReference type="SAM" id="MobiDB-lite"/>
    </source>
</evidence>
<sequence>MPASEPVDIHAPPEQTSEKVYRVEKPAPTTIFSDEPPPLDDYQSYKSDYTDDDDIFAELHRKPNPDINKDQNR</sequence>
<reference evidence="2" key="2">
    <citation type="submission" date="2013-05" db="EMBL/GenBank/DDBJ databases">
        <authorList>
            <person name="Carter J.-M."/>
            <person name="Baker S.C."/>
            <person name="Pink R."/>
            <person name="Carter D.R.F."/>
            <person name="Collins A."/>
            <person name="Tomlin J."/>
            <person name="Gibbs M."/>
            <person name="Breuker C.J."/>
        </authorList>
    </citation>
    <scope>NUCLEOTIDE SEQUENCE</scope>
    <source>
        <tissue evidence="2">Ovary</tissue>
    </source>
</reference>
<feature type="region of interest" description="Disordered" evidence="1">
    <location>
        <begin position="1"/>
        <end position="52"/>
    </location>
</feature>
<accession>S4PRP4</accession>
<dbReference type="AlphaFoldDB" id="S4PRP4"/>
<organism evidence="2">
    <name type="scientific">Pararge aegeria</name>
    <name type="common">speckled wood butterfly</name>
    <dbReference type="NCBI Taxonomy" id="116150"/>
    <lineage>
        <taxon>Eukaryota</taxon>
        <taxon>Metazoa</taxon>
        <taxon>Ecdysozoa</taxon>
        <taxon>Arthropoda</taxon>
        <taxon>Hexapoda</taxon>
        <taxon>Insecta</taxon>
        <taxon>Pterygota</taxon>
        <taxon>Neoptera</taxon>
        <taxon>Endopterygota</taxon>
        <taxon>Lepidoptera</taxon>
        <taxon>Glossata</taxon>
        <taxon>Ditrysia</taxon>
        <taxon>Papilionoidea</taxon>
        <taxon>Nymphalidae</taxon>
        <taxon>Satyrinae</taxon>
        <taxon>Satyrini</taxon>
        <taxon>Parargina</taxon>
        <taxon>Pararge</taxon>
    </lineage>
</organism>
<protein>
    <submittedName>
        <fullName evidence="2">Uncharacterized protein</fullName>
    </submittedName>
</protein>
<feature type="compositionally biased region" description="Basic and acidic residues" evidence="1">
    <location>
        <begin position="16"/>
        <end position="25"/>
    </location>
</feature>
<dbReference type="EMBL" id="GAIX01014548">
    <property type="protein sequence ID" value="JAA78012.1"/>
    <property type="molecule type" value="Transcribed_RNA"/>
</dbReference>
<name>S4PRP4_9NEOP</name>
<reference evidence="2" key="1">
    <citation type="journal article" date="2013" name="BMC Genomics">
        <title>Unscrambling butterfly oogenesis.</title>
        <authorList>
            <person name="Carter J.M."/>
            <person name="Baker S.C."/>
            <person name="Pink R."/>
            <person name="Carter D.R."/>
            <person name="Collins A."/>
            <person name="Tomlin J."/>
            <person name="Gibbs M."/>
            <person name="Breuker C.J."/>
        </authorList>
    </citation>
    <scope>NUCLEOTIDE SEQUENCE</scope>
    <source>
        <tissue evidence="2">Ovary</tissue>
    </source>
</reference>
<proteinExistence type="predicted"/>
<evidence type="ECO:0000313" key="2">
    <source>
        <dbReference type="EMBL" id="JAA78012.1"/>
    </source>
</evidence>